<accession>A0A2S7WAN6</accession>
<dbReference type="AlphaFoldDB" id="A0A2S7WAN6"/>
<protein>
    <recommendedName>
        <fullName evidence="3">FCP1 homology domain-containing protein</fullName>
    </recommendedName>
</protein>
<dbReference type="Pfam" id="PF18143">
    <property type="entry name" value="HAD_SAK_2"/>
    <property type="match status" value="1"/>
</dbReference>
<keyword evidence="2" id="KW-1185">Reference proteome</keyword>
<name>A0A2S7WAN6_9FLAO</name>
<comment type="caution">
    <text evidence="1">The sequence shown here is derived from an EMBL/GenBank/DDBJ whole genome shotgun (WGS) entry which is preliminary data.</text>
</comment>
<dbReference type="RefSeq" id="WP_105045440.1">
    <property type="nucleotide sequence ID" value="NZ_CP150662.1"/>
</dbReference>
<evidence type="ECO:0000313" key="1">
    <source>
        <dbReference type="EMBL" id="PQJ74292.1"/>
    </source>
</evidence>
<dbReference type="EMBL" id="MSCL01000001">
    <property type="protein sequence ID" value="PQJ74292.1"/>
    <property type="molecule type" value="Genomic_DNA"/>
</dbReference>
<gene>
    <name evidence="1" type="ORF">BTO13_02950</name>
</gene>
<proteinExistence type="predicted"/>
<reference evidence="1 2" key="1">
    <citation type="submission" date="2016-12" db="EMBL/GenBank/DDBJ databases">
        <title>Trade-off between light-utilization and light-protection in marine flavobacteria.</title>
        <authorList>
            <person name="Kumagai Y."/>
            <person name="Yoshizawa S."/>
            <person name="Kogure K."/>
            <person name="Iwasaki W."/>
        </authorList>
    </citation>
    <scope>NUCLEOTIDE SEQUENCE [LARGE SCALE GENOMIC DNA]</scope>
    <source>
        <strain evidence="1 2">KCTC 22729</strain>
    </source>
</reference>
<evidence type="ECO:0008006" key="3">
    <source>
        <dbReference type="Google" id="ProtNLM"/>
    </source>
</evidence>
<dbReference type="Proteomes" id="UP000237608">
    <property type="component" value="Unassembled WGS sequence"/>
</dbReference>
<dbReference type="OrthoDB" id="764324at2"/>
<sequence length="157" mass="18311">MLLYLDIDGVMVPANSWRRPEILEDGFPEFSPKATRSLNRIISTSSADIVLTTSHKYKYTINEWKHIFRRRNITVNKITRLPRNTKHLNRKEELIHWFTTKQPKDHFIIIDDDKSLNSLPAFLKDKLIQTSGSVGLTDCLADEAIDKIKKLEYQVET</sequence>
<evidence type="ECO:0000313" key="2">
    <source>
        <dbReference type="Proteomes" id="UP000237608"/>
    </source>
</evidence>
<organism evidence="1 2">
    <name type="scientific">Polaribacter gangjinensis</name>
    <dbReference type="NCBI Taxonomy" id="574710"/>
    <lineage>
        <taxon>Bacteria</taxon>
        <taxon>Pseudomonadati</taxon>
        <taxon>Bacteroidota</taxon>
        <taxon>Flavobacteriia</taxon>
        <taxon>Flavobacteriales</taxon>
        <taxon>Flavobacteriaceae</taxon>
    </lineage>
</organism>